<evidence type="ECO:0000313" key="9">
    <source>
        <dbReference type="WBParaSite" id="TREG1_119070.2"/>
    </source>
</evidence>
<evidence type="ECO:0000256" key="6">
    <source>
        <dbReference type="SAM" id="Coils"/>
    </source>
</evidence>
<comment type="subcellular location">
    <subcellularLocation>
        <location evidence="1">Nucleus</location>
    </subcellularLocation>
</comment>
<evidence type="ECO:0000313" key="8">
    <source>
        <dbReference type="Proteomes" id="UP000050795"/>
    </source>
</evidence>
<dbReference type="GO" id="GO:0006397">
    <property type="term" value="P:mRNA processing"/>
    <property type="evidence" value="ECO:0007669"/>
    <property type="project" value="UniProtKB-KW"/>
</dbReference>
<dbReference type="Pfam" id="PF17098">
    <property type="entry name" value="Wtap"/>
    <property type="match status" value="1"/>
</dbReference>
<sequence>MMIDHTTVKVKLSSDGDECALDENNTDNISDTNQDSKIRNLEEKLRQLEEENLNLEKEIYSTEKKYHEQLEAYLARYINADFSLAQMQYILPMKRAKLSKLQTTTTNEHHTSSSSNSFTIDANPLISLKHFFEPSVNLVYKKLRETTIEAQNRYRQSNDDMLAWRFSPESSIGKSLMSRIRHLLNANEELGRVNQADRVSKLESEAELQATCIKEFIKANEDIESVVDEAYTDLEGLQNSLLILHQQINQTESVVEALQNELESRQPGIVAELMSAMLSKLNETEETTNPTTEGGGDDDDNATSTPDVHDQPPPPSEEDNLDPCNNTDEG</sequence>
<dbReference type="GO" id="GO:0016556">
    <property type="term" value="P:mRNA modification"/>
    <property type="evidence" value="ECO:0007669"/>
    <property type="project" value="InterPro"/>
</dbReference>
<dbReference type="PANTHER" id="PTHR15217">
    <property type="entry name" value="WILMS' TUMOR 1-ASSOCIATING PROTEIN"/>
    <property type="match status" value="1"/>
</dbReference>
<evidence type="ECO:0000256" key="2">
    <source>
        <dbReference type="ARBA" id="ARBA00010313"/>
    </source>
</evidence>
<keyword evidence="8" id="KW-1185">Reference proteome</keyword>
<name>A0AA85IZW9_TRIRE</name>
<feature type="coiled-coil region" evidence="6">
    <location>
        <begin position="31"/>
        <end position="65"/>
    </location>
</feature>
<dbReference type="GO" id="GO:0008380">
    <property type="term" value="P:RNA splicing"/>
    <property type="evidence" value="ECO:0007669"/>
    <property type="project" value="UniProtKB-KW"/>
</dbReference>
<dbReference type="Proteomes" id="UP000050795">
    <property type="component" value="Unassembled WGS sequence"/>
</dbReference>
<reference evidence="8" key="1">
    <citation type="submission" date="2022-06" db="EMBL/GenBank/DDBJ databases">
        <authorList>
            <person name="Berger JAMES D."/>
            <person name="Berger JAMES D."/>
        </authorList>
    </citation>
    <scope>NUCLEOTIDE SEQUENCE [LARGE SCALE GENOMIC DNA]</scope>
</reference>
<reference evidence="9" key="2">
    <citation type="submission" date="2023-11" db="UniProtKB">
        <authorList>
            <consortium name="WormBaseParasite"/>
        </authorList>
    </citation>
    <scope>IDENTIFICATION</scope>
</reference>
<evidence type="ECO:0000256" key="3">
    <source>
        <dbReference type="ARBA" id="ARBA00022664"/>
    </source>
</evidence>
<evidence type="ECO:0000256" key="5">
    <source>
        <dbReference type="ARBA" id="ARBA00023242"/>
    </source>
</evidence>
<feature type="region of interest" description="Disordered" evidence="7">
    <location>
        <begin position="283"/>
        <end position="330"/>
    </location>
</feature>
<dbReference type="PANTHER" id="PTHR15217:SF0">
    <property type="entry name" value="PRE-MRNA-SPLICING REGULATOR WTAP"/>
    <property type="match status" value="1"/>
</dbReference>
<protein>
    <recommendedName>
        <fullName evidence="10">Pre-mRNA-splicing regulator female-lethal(2)D</fullName>
    </recommendedName>
</protein>
<proteinExistence type="inferred from homology"/>
<dbReference type="AlphaFoldDB" id="A0AA85IZW9"/>
<keyword evidence="5" id="KW-0539">Nucleus</keyword>
<evidence type="ECO:0000256" key="1">
    <source>
        <dbReference type="ARBA" id="ARBA00004123"/>
    </source>
</evidence>
<keyword evidence="4" id="KW-0508">mRNA splicing</keyword>
<comment type="similarity">
    <text evidence="2">Belongs to the fl(2)d family.</text>
</comment>
<dbReference type="WBParaSite" id="TREG1_119070.2">
    <property type="protein sequence ID" value="TREG1_119070.2"/>
    <property type="gene ID" value="TREG1_119070"/>
</dbReference>
<evidence type="ECO:0000256" key="4">
    <source>
        <dbReference type="ARBA" id="ARBA00023187"/>
    </source>
</evidence>
<keyword evidence="6" id="KW-0175">Coiled coil</keyword>
<evidence type="ECO:0000256" key="7">
    <source>
        <dbReference type="SAM" id="MobiDB-lite"/>
    </source>
</evidence>
<dbReference type="InterPro" id="IPR033757">
    <property type="entry name" value="WTAP"/>
</dbReference>
<accession>A0AA85IZW9</accession>
<dbReference type="GO" id="GO:0000381">
    <property type="term" value="P:regulation of alternative mRNA splicing, via spliceosome"/>
    <property type="evidence" value="ECO:0007669"/>
    <property type="project" value="InterPro"/>
</dbReference>
<keyword evidence="3" id="KW-0507">mRNA processing</keyword>
<organism evidence="8 9">
    <name type="scientific">Trichobilharzia regenti</name>
    <name type="common">Nasal bird schistosome</name>
    <dbReference type="NCBI Taxonomy" id="157069"/>
    <lineage>
        <taxon>Eukaryota</taxon>
        <taxon>Metazoa</taxon>
        <taxon>Spiralia</taxon>
        <taxon>Lophotrochozoa</taxon>
        <taxon>Platyhelminthes</taxon>
        <taxon>Trematoda</taxon>
        <taxon>Digenea</taxon>
        <taxon>Strigeidida</taxon>
        <taxon>Schistosomatoidea</taxon>
        <taxon>Schistosomatidae</taxon>
        <taxon>Trichobilharzia</taxon>
    </lineage>
</organism>
<dbReference type="GO" id="GO:0005634">
    <property type="term" value="C:nucleus"/>
    <property type="evidence" value="ECO:0007669"/>
    <property type="project" value="UniProtKB-SubCell"/>
</dbReference>
<evidence type="ECO:0008006" key="10">
    <source>
        <dbReference type="Google" id="ProtNLM"/>
    </source>
</evidence>